<sequence>MRRQGWGRSCGSGLRTRSVAASGATIAGCVTLAYPPGTWPAAGSHGLGRALLPVLNAKKAAQARSSIQTVSRDHEVSQEVVVHDDGACCIPSRLLSRMWNSANRTEFPQPSASLMRPQWSCPLLC</sequence>
<dbReference type="AlphaFoldDB" id="A0A0S4UEL2"/>
<gene>
    <name evidence="1" type="ORF">PSS4_v1_1570019</name>
</gene>
<name>A0A0S4UEL2_RALSL</name>
<organism evidence="1">
    <name type="scientific">Ralstonia solanacearum</name>
    <name type="common">Pseudomonas solanacearum</name>
    <dbReference type="NCBI Taxonomy" id="305"/>
    <lineage>
        <taxon>Bacteria</taxon>
        <taxon>Pseudomonadati</taxon>
        <taxon>Pseudomonadota</taxon>
        <taxon>Betaproteobacteria</taxon>
        <taxon>Burkholderiales</taxon>
        <taxon>Burkholderiaceae</taxon>
        <taxon>Ralstonia</taxon>
        <taxon>Ralstonia solanacearum species complex</taxon>
    </lineage>
</organism>
<protein>
    <submittedName>
        <fullName evidence="1">Uncharacterized protein</fullName>
    </submittedName>
</protein>
<evidence type="ECO:0000313" key="1">
    <source>
        <dbReference type="EMBL" id="CUV20582.1"/>
    </source>
</evidence>
<dbReference type="EMBL" id="LN899821">
    <property type="protein sequence ID" value="CUV20582.1"/>
    <property type="molecule type" value="Genomic_DNA"/>
</dbReference>
<dbReference type="PROSITE" id="PS51257">
    <property type="entry name" value="PROKAR_LIPOPROTEIN"/>
    <property type="match status" value="1"/>
</dbReference>
<proteinExistence type="predicted"/>
<reference evidence="1" key="1">
    <citation type="submission" date="2015-10" db="EMBL/GenBank/DDBJ databases">
        <authorList>
            <person name="Gilbert D.G."/>
        </authorList>
    </citation>
    <scope>NUCLEOTIDE SEQUENCE</scope>
    <source>
        <strain evidence="1">Phyl III-seqv23</strain>
    </source>
</reference>
<accession>A0A0S4UEL2</accession>